<evidence type="ECO:0000313" key="5">
    <source>
        <dbReference type="EMBL" id="ALS02496.1"/>
    </source>
</evidence>
<accession>A0A0S3KDW1</accession>
<proteinExistence type="predicted"/>
<dbReference type="InterPro" id="IPR037923">
    <property type="entry name" value="HTH-like"/>
</dbReference>
<evidence type="ECO:0000256" key="3">
    <source>
        <dbReference type="ARBA" id="ARBA00023163"/>
    </source>
</evidence>
<dbReference type="InterPro" id="IPR018060">
    <property type="entry name" value="HTH_AraC"/>
</dbReference>
<dbReference type="PANTHER" id="PTHR43280:SF28">
    <property type="entry name" value="HTH-TYPE TRANSCRIPTIONAL ACTIVATOR RHAS"/>
    <property type="match status" value="1"/>
</dbReference>
<dbReference type="Pfam" id="PF02311">
    <property type="entry name" value="AraC_binding"/>
    <property type="match status" value="1"/>
</dbReference>
<dbReference type="SUPFAM" id="SSF46689">
    <property type="entry name" value="Homeodomain-like"/>
    <property type="match status" value="2"/>
</dbReference>
<evidence type="ECO:0000256" key="1">
    <source>
        <dbReference type="ARBA" id="ARBA00023015"/>
    </source>
</evidence>
<organism evidence="6 8">
    <name type="scientific">Enterococcus silesiacus</name>
    <dbReference type="NCBI Taxonomy" id="332949"/>
    <lineage>
        <taxon>Bacteria</taxon>
        <taxon>Bacillati</taxon>
        <taxon>Bacillota</taxon>
        <taxon>Bacilli</taxon>
        <taxon>Lactobacillales</taxon>
        <taxon>Enterococcaceae</taxon>
        <taxon>Enterococcus</taxon>
    </lineage>
</organism>
<dbReference type="KEGG" id="ess:ATZ33_14240"/>
<evidence type="ECO:0000313" key="6">
    <source>
        <dbReference type="EMBL" id="OJG93594.1"/>
    </source>
</evidence>
<dbReference type="InterPro" id="IPR014710">
    <property type="entry name" value="RmlC-like_jellyroll"/>
</dbReference>
<dbReference type="PROSITE" id="PS01124">
    <property type="entry name" value="HTH_ARAC_FAMILY_2"/>
    <property type="match status" value="1"/>
</dbReference>
<dbReference type="OrthoDB" id="9799319at2"/>
<feature type="domain" description="HTH araC/xylS-type" evidence="4">
    <location>
        <begin position="182"/>
        <end position="280"/>
    </location>
</feature>
<gene>
    <name evidence="5" type="ORF">ATZ33_14240</name>
    <name evidence="6" type="ORF">RV15_GL000196</name>
</gene>
<dbReference type="EMBL" id="CP013614">
    <property type="protein sequence ID" value="ALS02496.1"/>
    <property type="molecule type" value="Genomic_DNA"/>
</dbReference>
<dbReference type="SUPFAM" id="SSF51215">
    <property type="entry name" value="Regulatory protein AraC"/>
    <property type="match status" value="1"/>
</dbReference>
<keyword evidence="1" id="KW-0805">Transcription regulation</keyword>
<name>A0A0S3KDW1_9ENTE</name>
<evidence type="ECO:0000259" key="4">
    <source>
        <dbReference type="PROSITE" id="PS01124"/>
    </source>
</evidence>
<keyword evidence="7" id="KW-1185">Reference proteome</keyword>
<dbReference type="GO" id="GO:0003700">
    <property type="term" value="F:DNA-binding transcription factor activity"/>
    <property type="evidence" value="ECO:0007669"/>
    <property type="project" value="InterPro"/>
</dbReference>
<dbReference type="AlphaFoldDB" id="A0A0S3KDW1"/>
<keyword evidence="2" id="KW-0238">DNA-binding</keyword>
<reference evidence="5 7" key="2">
    <citation type="submission" date="2015-12" db="EMBL/GenBank/DDBJ databases">
        <authorList>
            <person name="Lauer A."/>
            <person name="Humrighouse B."/>
            <person name="Loparev V."/>
            <person name="Shewmaker P.L."/>
            <person name="Whitney A.M."/>
            <person name="McLaughlin R.W."/>
        </authorList>
    </citation>
    <scope>NUCLEOTIDE SEQUENCE [LARGE SCALE GENOMIC DNA]</scope>
    <source>
        <strain evidence="5 7">LMG 23085</strain>
    </source>
</reference>
<dbReference type="InterPro" id="IPR009057">
    <property type="entry name" value="Homeodomain-like_sf"/>
</dbReference>
<dbReference type="Proteomes" id="UP000065511">
    <property type="component" value="Chromosome"/>
</dbReference>
<evidence type="ECO:0000256" key="2">
    <source>
        <dbReference type="ARBA" id="ARBA00023125"/>
    </source>
</evidence>
<evidence type="ECO:0000313" key="7">
    <source>
        <dbReference type="Proteomes" id="UP000065511"/>
    </source>
</evidence>
<protein>
    <recommendedName>
        <fullName evidence="4">HTH araC/xylS-type domain-containing protein</fullName>
    </recommendedName>
</protein>
<dbReference type="Gene3D" id="1.10.10.60">
    <property type="entry name" value="Homeodomain-like"/>
    <property type="match status" value="2"/>
</dbReference>
<dbReference type="GO" id="GO:0043565">
    <property type="term" value="F:sequence-specific DNA binding"/>
    <property type="evidence" value="ECO:0007669"/>
    <property type="project" value="InterPro"/>
</dbReference>
<dbReference type="PANTHER" id="PTHR43280">
    <property type="entry name" value="ARAC-FAMILY TRANSCRIPTIONAL REGULATOR"/>
    <property type="match status" value="1"/>
</dbReference>
<sequence>MVFEHEFIEYTHELIPVNWIVHGADHSAGTVLPHWHTSFEISYTYSGKIENYTINNVTYQTEPGTILFINSAEVHGAVSSYCADLEALTIQIPYDFLSKLIPHFEFMRFDNLPSGKLAQVNQLREALSQFYHLVRREPKEFLELQLIRLTYEIIYLMAKDWMHREKMPINSNIYQQHLGQMQPIISFIQKNYQQELSVGSLADHFHVSTNYLSKLFKKSLGLSVMKYVQLVRINRGQELLLHSDKPIHVISDVVGFPNEKSFRRTFEDVFHQTPKKYQLDYRTKQNGRK</sequence>
<evidence type="ECO:0000313" key="8">
    <source>
        <dbReference type="Proteomes" id="UP000183039"/>
    </source>
</evidence>
<dbReference type="EMBL" id="JXLC01000001">
    <property type="protein sequence ID" value="OJG93594.1"/>
    <property type="molecule type" value="Genomic_DNA"/>
</dbReference>
<keyword evidence="3" id="KW-0804">Transcription</keyword>
<dbReference type="Proteomes" id="UP000183039">
    <property type="component" value="Unassembled WGS sequence"/>
</dbReference>
<dbReference type="InterPro" id="IPR003313">
    <property type="entry name" value="AraC-bd"/>
</dbReference>
<dbReference type="RefSeq" id="WP_071876183.1">
    <property type="nucleotide sequence ID" value="NZ_JXLC01000001.1"/>
</dbReference>
<reference evidence="6 8" key="1">
    <citation type="submission" date="2014-12" db="EMBL/GenBank/DDBJ databases">
        <title>Draft genome sequences of 29 type strains of Enterococci.</title>
        <authorList>
            <person name="Zhong Z."/>
            <person name="Sun Z."/>
            <person name="Liu W."/>
            <person name="Zhang W."/>
            <person name="Zhang H."/>
        </authorList>
    </citation>
    <scope>NUCLEOTIDE SEQUENCE [LARGE SCALE GENOMIC DNA]</scope>
    <source>
        <strain evidence="6 8">DSM 22801</strain>
    </source>
</reference>
<dbReference type="Pfam" id="PF12833">
    <property type="entry name" value="HTH_18"/>
    <property type="match status" value="1"/>
</dbReference>
<dbReference type="Gene3D" id="2.60.120.10">
    <property type="entry name" value="Jelly Rolls"/>
    <property type="match status" value="1"/>
</dbReference>
<dbReference type="SMART" id="SM00342">
    <property type="entry name" value="HTH_ARAC"/>
    <property type="match status" value="1"/>
</dbReference>